<dbReference type="EMBL" id="WITK01000004">
    <property type="protein sequence ID" value="MQW91539.1"/>
    <property type="molecule type" value="Genomic_DNA"/>
</dbReference>
<feature type="transmembrane region" description="Helical" evidence="4">
    <location>
        <begin position="52"/>
        <end position="69"/>
    </location>
</feature>
<evidence type="ECO:0000313" key="9">
    <source>
        <dbReference type="Proteomes" id="UP000480556"/>
    </source>
</evidence>
<dbReference type="EC" id="2.7.7.65" evidence="2"/>
<gene>
    <name evidence="7" type="ORF">GFH30_05605</name>
    <name evidence="6" type="ORF">GHJ48_03860</name>
</gene>
<feature type="transmembrane region" description="Helical" evidence="4">
    <location>
        <begin position="158"/>
        <end position="178"/>
    </location>
</feature>
<evidence type="ECO:0000313" key="7">
    <source>
        <dbReference type="EMBL" id="QGA10894.1"/>
    </source>
</evidence>
<dbReference type="InterPro" id="IPR029787">
    <property type="entry name" value="Nucleotide_cyclase"/>
</dbReference>
<dbReference type="InterPro" id="IPR043128">
    <property type="entry name" value="Rev_trsase/Diguanyl_cyclase"/>
</dbReference>
<dbReference type="PANTHER" id="PTHR45138">
    <property type="entry name" value="REGULATORY COMPONENTS OF SENSORY TRANSDUCTION SYSTEM"/>
    <property type="match status" value="1"/>
</dbReference>
<keyword evidence="4" id="KW-0472">Membrane</keyword>
<evidence type="ECO:0000313" key="6">
    <source>
        <dbReference type="EMBL" id="MQW91539.1"/>
    </source>
</evidence>
<comment type="cofactor">
    <cofactor evidence="1">
        <name>Mg(2+)</name>
        <dbReference type="ChEBI" id="CHEBI:18420"/>
    </cofactor>
</comment>
<name>A0A5Q0P289_9GAMM</name>
<dbReference type="InterPro" id="IPR000160">
    <property type="entry name" value="GGDEF_dom"/>
</dbReference>
<organism evidence="6 9">
    <name type="scientific">Acinetobacter wanghuae</name>
    <dbReference type="NCBI Taxonomy" id="2662362"/>
    <lineage>
        <taxon>Bacteria</taxon>
        <taxon>Pseudomonadati</taxon>
        <taxon>Pseudomonadota</taxon>
        <taxon>Gammaproteobacteria</taxon>
        <taxon>Moraxellales</taxon>
        <taxon>Moraxellaceae</taxon>
        <taxon>Acinetobacter</taxon>
    </lineage>
</organism>
<sequence length="411" mass="47456">MKLTGSNIISREKISALIHRGLNYVHFTHELESIYRQQYCEEAAYEFRYRGFIILILYLFLSYGIYKTIPNSQTALHWFGLYAWVGVIILVAWGLSFIKSLNRHFDAYTTLGSAGAVAISFMVITMIGDKNDNALLHAAMMYAVVIIYSFVGMRFYNAMIAGWSGGLIGYLVTIKFNYDIDWTFLNRTYTFSSFLGMSIAYAIDRQHRENYLQNCMIELNKKELTEQALKLERLTQLDALTGLANRRHLAECLDQQWRYALRHQTPLSIMMVDIDYFKNYNDHFGHLGGDRCLQIIADHLKLITSRSFEMAARYGGEEFLLLFPNIDERKIEEIAQRLILQINEMQLPHPCSQVADHVTVSIGCATVFPNEQESINQFIRHADDALYQAKLLGRNRFYAAKPIILKNIQVL</sequence>
<dbReference type="Proteomes" id="UP000480556">
    <property type="component" value="Unassembled WGS sequence"/>
</dbReference>
<reference evidence="8 9" key="1">
    <citation type="submission" date="2019-10" db="EMBL/GenBank/DDBJ databases">
        <authorList>
            <person name="Dong K."/>
        </authorList>
    </citation>
    <scope>NUCLEOTIDE SEQUENCE [LARGE SCALE GENOMIC DNA]</scope>
    <source>
        <strain evidence="7">Dk386</strain>
        <strain evidence="8">dk386</strain>
        <strain evidence="9">dk771</strain>
        <strain evidence="6">Dk771</strain>
    </source>
</reference>
<dbReference type="EMBL" id="CP045650">
    <property type="protein sequence ID" value="QGA10894.1"/>
    <property type="molecule type" value="Genomic_DNA"/>
</dbReference>
<dbReference type="Gene3D" id="3.30.70.270">
    <property type="match status" value="1"/>
</dbReference>
<dbReference type="GO" id="GO:0005886">
    <property type="term" value="C:plasma membrane"/>
    <property type="evidence" value="ECO:0007669"/>
    <property type="project" value="TreeGrafter"/>
</dbReference>
<dbReference type="GO" id="GO:1902201">
    <property type="term" value="P:negative regulation of bacterial-type flagellum-dependent cell motility"/>
    <property type="evidence" value="ECO:0007669"/>
    <property type="project" value="TreeGrafter"/>
</dbReference>
<evidence type="ECO:0000259" key="5">
    <source>
        <dbReference type="PROSITE" id="PS50887"/>
    </source>
</evidence>
<dbReference type="CDD" id="cd01949">
    <property type="entry name" value="GGDEF"/>
    <property type="match status" value="1"/>
</dbReference>
<evidence type="ECO:0000256" key="4">
    <source>
        <dbReference type="SAM" id="Phobius"/>
    </source>
</evidence>
<dbReference type="Proteomes" id="UP000327478">
    <property type="component" value="Chromosome"/>
</dbReference>
<dbReference type="RefSeq" id="WP_153371290.1">
    <property type="nucleotide sequence ID" value="NZ_CP045650.1"/>
</dbReference>
<dbReference type="SUPFAM" id="SSF55073">
    <property type="entry name" value="Nucleotide cyclase"/>
    <property type="match status" value="1"/>
</dbReference>
<dbReference type="GO" id="GO:0052621">
    <property type="term" value="F:diguanylate cyclase activity"/>
    <property type="evidence" value="ECO:0007669"/>
    <property type="project" value="UniProtKB-EC"/>
</dbReference>
<dbReference type="InterPro" id="IPR050469">
    <property type="entry name" value="Diguanylate_Cyclase"/>
</dbReference>
<feature type="transmembrane region" description="Helical" evidence="4">
    <location>
        <begin position="134"/>
        <end position="151"/>
    </location>
</feature>
<keyword evidence="4" id="KW-0812">Transmembrane</keyword>
<dbReference type="PANTHER" id="PTHR45138:SF9">
    <property type="entry name" value="DIGUANYLATE CYCLASE DGCM-RELATED"/>
    <property type="match status" value="1"/>
</dbReference>
<accession>A0A5Q0P289</accession>
<dbReference type="PROSITE" id="PS50887">
    <property type="entry name" value="GGDEF"/>
    <property type="match status" value="1"/>
</dbReference>
<dbReference type="GO" id="GO:0043709">
    <property type="term" value="P:cell adhesion involved in single-species biofilm formation"/>
    <property type="evidence" value="ECO:0007669"/>
    <property type="project" value="TreeGrafter"/>
</dbReference>
<evidence type="ECO:0000313" key="8">
    <source>
        <dbReference type="Proteomes" id="UP000327478"/>
    </source>
</evidence>
<evidence type="ECO:0000256" key="3">
    <source>
        <dbReference type="ARBA" id="ARBA00034247"/>
    </source>
</evidence>
<feature type="transmembrane region" description="Helical" evidence="4">
    <location>
        <begin position="75"/>
        <end position="95"/>
    </location>
</feature>
<evidence type="ECO:0000256" key="1">
    <source>
        <dbReference type="ARBA" id="ARBA00001946"/>
    </source>
</evidence>
<dbReference type="Pfam" id="PF00990">
    <property type="entry name" value="GGDEF"/>
    <property type="match status" value="1"/>
</dbReference>
<comment type="catalytic activity">
    <reaction evidence="3">
        <text>2 GTP = 3',3'-c-di-GMP + 2 diphosphate</text>
        <dbReference type="Rhea" id="RHEA:24898"/>
        <dbReference type="ChEBI" id="CHEBI:33019"/>
        <dbReference type="ChEBI" id="CHEBI:37565"/>
        <dbReference type="ChEBI" id="CHEBI:58805"/>
        <dbReference type="EC" id="2.7.7.65"/>
    </reaction>
</comment>
<dbReference type="AlphaFoldDB" id="A0A5Q0P289"/>
<dbReference type="FunFam" id="3.30.70.270:FF:000001">
    <property type="entry name" value="Diguanylate cyclase domain protein"/>
    <property type="match status" value="1"/>
</dbReference>
<keyword evidence="8" id="KW-1185">Reference proteome</keyword>
<proteinExistence type="predicted"/>
<feature type="transmembrane region" description="Helical" evidence="4">
    <location>
        <begin position="184"/>
        <end position="203"/>
    </location>
</feature>
<dbReference type="SMART" id="SM00267">
    <property type="entry name" value="GGDEF"/>
    <property type="match status" value="1"/>
</dbReference>
<keyword evidence="4" id="KW-1133">Transmembrane helix</keyword>
<feature type="transmembrane region" description="Helical" evidence="4">
    <location>
        <begin position="107"/>
        <end position="128"/>
    </location>
</feature>
<dbReference type="NCBIfam" id="TIGR00254">
    <property type="entry name" value="GGDEF"/>
    <property type="match status" value="1"/>
</dbReference>
<protein>
    <recommendedName>
        <fullName evidence="2">diguanylate cyclase</fullName>
        <ecNumber evidence="2">2.7.7.65</ecNumber>
    </recommendedName>
</protein>
<evidence type="ECO:0000256" key="2">
    <source>
        <dbReference type="ARBA" id="ARBA00012528"/>
    </source>
</evidence>
<feature type="domain" description="GGDEF" evidence="5">
    <location>
        <begin position="265"/>
        <end position="402"/>
    </location>
</feature>